<protein>
    <submittedName>
        <fullName evidence="1">Uncharacterized protein</fullName>
    </submittedName>
</protein>
<accession>A0A9W8RBK2</accession>
<gene>
    <name evidence="1" type="ORF">NW755_004695</name>
</gene>
<comment type="caution">
    <text evidence="1">The sequence shown here is derived from an EMBL/GenBank/DDBJ whole genome shotgun (WGS) entry which is preliminary data.</text>
</comment>
<dbReference type="EMBL" id="JAOQAV010000009">
    <property type="protein sequence ID" value="KAJ4191512.1"/>
    <property type="molecule type" value="Genomic_DNA"/>
</dbReference>
<evidence type="ECO:0000313" key="2">
    <source>
        <dbReference type="Proteomes" id="UP001152087"/>
    </source>
</evidence>
<organism evidence="1 2">
    <name type="scientific">Fusarium falciforme</name>
    <dbReference type="NCBI Taxonomy" id="195108"/>
    <lineage>
        <taxon>Eukaryota</taxon>
        <taxon>Fungi</taxon>
        <taxon>Dikarya</taxon>
        <taxon>Ascomycota</taxon>
        <taxon>Pezizomycotina</taxon>
        <taxon>Sordariomycetes</taxon>
        <taxon>Hypocreomycetidae</taxon>
        <taxon>Hypocreales</taxon>
        <taxon>Nectriaceae</taxon>
        <taxon>Fusarium</taxon>
        <taxon>Fusarium solani species complex</taxon>
    </lineage>
</organism>
<sequence length="140" mass="15376">MGETAQRHIVTYILMAGEMRASRVILHPSFLYSCSTGPVREMGEGQLRAVEPRDQCPAWPFIAGGGNLSHLEALCEGRCRKIVAGEGKVVVSKAGIVVHAFLSEVHQPKRRVRHSEATWGESTRPIRELSCLEGEGEDPI</sequence>
<evidence type="ECO:0000313" key="1">
    <source>
        <dbReference type="EMBL" id="KAJ4191512.1"/>
    </source>
</evidence>
<dbReference type="Proteomes" id="UP001152087">
    <property type="component" value="Unassembled WGS sequence"/>
</dbReference>
<keyword evidence="2" id="KW-1185">Reference proteome</keyword>
<proteinExistence type="predicted"/>
<dbReference type="AlphaFoldDB" id="A0A9W8RBK2"/>
<reference evidence="1" key="1">
    <citation type="submission" date="2022-09" db="EMBL/GenBank/DDBJ databases">
        <title>Fusarium specimens isolated from Avocado Roots.</title>
        <authorList>
            <person name="Stajich J."/>
            <person name="Roper C."/>
            <person name="Heimlech-Rivalta G."/>
        </authorList>
    </citation>
    <scope>NUCLEOTIDE SEQUENCE</scope>
    <source>
        <strain evidence="1">A02</strain>
    </source>
</reference>
<dbReference type="PROSITE" id="PS51257">
    <property type="entry name" value="PROKAR_LIPOPROTEIN"/>
    <property type="match status" value="1"/>
</dbReference>
<name>A0A9W8RBK2_9HYPO</name>